<evidence type="ECO:0000313" key="1">
    <source>
        <dbReference type="EMBL" id="TFL04010.1"/>
    </source>
</evidence>
<dbReference type="AlphaFoldDB" id="A0A5C3QT44"/>
<dbReference type="STRING" id="1884261.A0A5C3QT44"/>
<proteinExistence type="predicted"/>
<dbReference type="EMBL" id="ML178819">
    <property type="protein sequence ID" value="TFL04010.1"/>
    <property type="molecule type" value="Genomic_DNA"/>
</dbReference>
<feature type="non-terminal residue" evidence="1">
    <location>
        <position position="1"/>
    </location>
</feature>
<dbReference type="Gene3D" id="3.40.50.300">
    <property type="entry name" value="P-loop containing nucleotide triphosphate hydrolases"/>
    <property type="match status" value="1"/>
</dbReference>
<dbReference type="Proteomes" id="UP000305067">
    <property type="component" value="Unassembled WGS sequence"/>
</dbReference>
<name>A0A5C3QT44_9AGAR</name>
<evidence type="ECO:0000313" key="2">
    <source>
        <dbReference type="Proteomes" id="UP000305067"/>
    </source>
</evidence>
<dbReference type="InterPro" id="IPR027417">
    <property type="entry name" value="P-loop_NTPase"/>
</dbReference>
<organism evidence="1 2">
    <name type="scientific">Pterulicium gracile</name>
    <dbReference type="NCBI Taxonomy" id="1884261"/>
    <lineage>
        <taxon>Eukaryota</taxon>
        <taxon>Fungi</taxon>
        <taxon>Dikarya</taxon>
        <taxon>Basidiomycota</taxon>
        <taxon>Agaricomycotina</taxon>
        <taxon>Agaricomycetes</taxon>
        <taxon>Agaricomycetidae</taxon>
        <taxon>Agaricales</taxon>
        <taxon>Pleurotineae</taxon>
        <taxon>Pterulaceae</taxon>
        <taxon>Pterulicium</taxon>
    </lineage>
</organism>
<protein>
    <recommendedName>
        <fullName evidence="3">DNA helicase</fullName>
    </recommendedName>
</protein>
<evidence type="ECO:0008006" key="3">
    <source>
        <dbReference type="Google" id="ProtNLM"/>
    </source>
</evidence>
<sequence>EQDQKLINQAINTFTLNEAQKQTFCIVAHHATTAKFRPLYIHLGGMGGTGKSQVIKALHMFFKSVMKSTE</sequence>
<gene>
    <name evidence="1" type="ORF">BDV98DRAFT_503186</name>
</gene>
<reference evidence="1 2" key="1">
    <citation type="journal article" date="2019" name="Nat. Ecol. Evol.">
        <title>Megaphylogeny resolves global patterns of mushroom evolution.</title>
        <authorList>
            <person name="Varga T."/>
            <person name="Krizsan K."/>
            <person name="Foldi C."/>
            <person name="Dima B."/>
            <person name="Sanchez-Garcia M."/>
            <person name="Sanchez-Ramirez S."/>
            <person name="Szollosi G.J."/>
            <person name="Szarkandi J.G."/>
            <person name="Papp V."/>
            <person name="Albert L."/>
            <person name="Andreopoulos W."/>
            <person name="Angelini C."/>
            <person name="Antonin V."/>
            <person name="Barry K.W."/>
            <person name="Bougher N.L."/>
            <person name="Buchanan P."/>
            <person name="Buyck B."/>
            <person name="Bense V."/>
            <person name="Catcheside P."/>
            <person name="Chovatia M."/>
            <person name="Cooper J."/>
            <person name="Damon W."/>
            <person name="Desjardin D."/>
            <person name="Finy P."/>
            <person name="Geml J."/>
            <person name="Haridas S."/>
            <person name="Hughes K."/>
            <person name="Justo A."/>
            <person name="Karasinski D."/>
            <person name="Kautmanova I."/>
            <person name="Kiss B."/>
            <person name="Kocsube S."/>
            <person name="Kotiranta H."/>
            <person name="LaButti K.M."/>
            <person name="Lechner B.E."/>
            <person name="Liimatainen K."/>
            <person name="Lipzen A."/>
            <person name="Lukacs Z."/>
            <person name="Mihaltcheva S."/>
            <person name="Morgado L.N."/>
            <person name="Niskanen T."/>
            <person name="Noordeloos M.E."/>
            <person name="Ohm R.A."/>
            <person name="Ortiz-Santana B."/>
            <person name="Ovrebo C."/>
            <person name="Racz N."/>
            <person name="Riley R."/>
            <person name="Savchenko A."/>
            <person name="Shiryaev A."/>
            <person name="Soop K."/>
            <person name="Spirin V."/>
            <person name="Szebenyi C."/>
            <person name="Tomsovsky M."/>
            <person name="Tulloss R.E."/>
            <person name="Uehling J."/>
            <person name="Grigoriev I.V."/>
            <person name="Vagvolgyi C."/>
            <person name="Papp T."/>
            <person name="Martin F.M."/>
            <person name="Miettinen O."/>
            <person name="Hibbett D.S."/>
            <person name="Nagy L.G."/>
        </authorList>
    </citation>
    <scope>NUCLEOTIDE SEQUENCE [LARGE SCALE GENOMIC DNA]</scope>
    <source>
        <strain evidence="1 2">CBS 309.79</strain>
    </source>
</reference>
<keyword evidence="2" id="KW-1185">Reference proteome</keyword>
<dbReference type="OrthoDB" id="432234at2759"/>
<accession>A0A5C3QT44</accession>